<feature type="compositionally biased region" description="Pro residues" evidence="5">
    <location>
        <begin position="553"/>
        <end position="567"/>
    </location>
</feature>
<evidence type="ECO:0000256" key="4">
    <source>
        <dbReference type="ARBA" id="ARBA00023136"/>
    </source>
</evidence>
<dbReference type="STRING" id="1507870.A0A1V8SWC1"/>
<keyword evidence="8" id="KW-1185">Reference proteome</keyword>
<organism evidence="7 8">
    <name type="scientific">Cryoendolithus antarcticus</name>
    <dbReference type="NCBI Taxonomy" id="1507870"/>
    <lineage>
        <taxon>Eukaryota</taxon>
        <taxon>Fungi</taxon>
        <taxon>Dikarya</taxon>
        <taxon>Ascomycota</taxon>
        <taxon>Pezizomycotina</taxon>
        <taxon>Dothideomycetes</taxon>
        <taxon>Dothideomycetidae</taxon>
        <taxon>Cladosporiales</taxon>
        <taxon>Cladosporiaceae</taxon>
        <taxon>Cryoendolithus</taxon>
    </lineage>
</organism>
<feature type="compositionally biased region" description="Polar residues" evidence="5">
    <location>
        <begin position="340"/>
        <end position="359"/>
    </location>
</feature>
<feature type="compositionally biased region" description="Low complexity" evidence="5">
    <location>
        <begin position="379"/>
        <end position="421"/>
    </location>
</feature>
<accession>A0A1V8SWC1</accession>
<feature type="compositionally biased region" description="Basic residues" evidence="5">
    <location>
        <begin position="1"/>
        <end position="10"/>
    </location>
</feature>
<sequence>MAPPAKRRRLTSADDKSNNDRVTETQTASGSFFHGIEHFEAEAAVAPAVEAQPRIVEEVHLEIRHRHVADLNDYAHIKPRQGTAASAEVSVSVPEVLVSVQASVDIFGSTAVATTETITNEPPGGTSLSGIATTTVVISPGATSSSTASSTESSDPASTSAGDVNAAAVAAETSGVSSTNSTESSTTSTSSVTSLSSDPAGFIGISAGAVTTTASSSAAQASVSISESSASNSSSTISTSVSSTIGSSALSSSLLSSFSERRNLTTSATTYTSGGSTFTSQTTIDLGALISSSTESSSTASSTNFGAGNIYFATLAGGRVATITRSNRAYATTFPGGLVSTIQPSSTGSGSDEQTSSLDPNEYITTIVSDGSTFLSTVFSTTTPSPTDGGTAAGEAGATGAVAGQGSPTTAATSSTSSAAAGGAGVSTPPPAGTIAGGVVGGAAGLAVVLLVAMLFLRWYRKKGHMRHQALPAGSAAMSPDPDNGLGPRGGPGMAERAGLMPFVAAVPGLFRHQNRSRDSAADVPESERGFTRVSGRKLPSAWSEGMTSASRPPMPPMSNAPPPPMMPIVGAEHSRDLSDNSFYRDSAGTYAGVGEANRDSVAGRSTSPSNPFADLSPIDTNMTPEGEDTQMVMSPGPRRTPTVHHGGPYVMSPTTASSDPPAMLSPGQPPWSAGTQATFARSETPASMDGSRGSRFTEEV</sequence>
<evidence type="ECO:0000256" key="5">
    <source>
        <dbReference type="SAM" id="MobiDB-lite"/>
    </source>
</evidence>
<evidence type="ECO:0000313" key="7">
    <source>
        <dbReference type="EMBL" id="OQO03172.1"/>
    </source>
</evidence>
<evidence type="ECO:0000256" key="2">
    <source>
        <dbReference type="ARBA" id="ARBA00022692"/>
    </source>
</evidence>
<feature type="region of interest" description="Disordered" evidence="5">
    <location>
        <begin position="141"/>
        <end position="195"/>
    </location>
</feature>
<dbReference type="AlphaFoldDB" id="A0A1V8SWC1"/>
<feature type="region of interest" description="Disordered" evidence="5">
    <location>
        <begin position="514"/>
        <end position="572"/>
    </location>
</feature>
<feature type="compositionally biased region" description="Basic and acidic residues" evidence="5">
    <location>
        <begin position="516"/>
        <end position="531"/>
    </location>
</feature>
<protein>
    <submittedName>
        <fullName evidence="7">Uncharacterized protein</fullName>
    </submittedName>
</protein>
<evidence type="ECO:0000256" key="3">
    <source>
        <dbReference type="ARBA" id="ARBA00022989"/>
    </source>
</evidence>
<feature type="region of interest" description="Disordered" evidence="5">
    <location>
        <begin position="1"/>
        <end position="25"/>
    </location>
</feature>
<dbReference type="PANTHER" id="PTHR15549">
    <property type="entry name" value="PAIRED IMMUNOGLOBULIN-LIKE TYPE 2 RECEPTOR"/>
    <property type="match status" value="1"/>
</dbReference>
<feature type="region of interest" description="Disordered" evidence="5">
    <location>
        <begin position="337"/>
        <end position="359"/>
    </location>
</feature>
<gene>
    <name evidence="7" type="ORF">B0A48_11427</name>
</gene>
<dbReference type="GO" id="GO:0016020">
    <property type="term" value="C:membrane"/>
    <property type="evidence" value="ECO:0007669"/>
    <property type="project" value="UniProtKB-SubCell"/>
</dbReference>
<evidence type="ECO:0000256" key="1">
    <source>
        <dbReference type="ARBA" id="ARBA00004167"/>
    </source>
</evidence>
<feature type="region of interest" description="Disordered" evidence="5">
    <location>
        <begin position="595"/>
        <end position="634"/>
    </location>
</feature>
<comment type="caution">
    <text evidence="7">The sequence shown here is derived from an EMBL/GenBank/DDBJ whole genome shotgun (WGS) entry which is preliminary data.</text>
</comment>
<evidence type="ECO:0000313" key="8">
    <source>
        <dbReference type="Proteomes" id="UP000192596"/>
    </source>
</evidence>
<dbReference type="InParanoid" id="A0A1V8SWC1"/>
<keyword evidence="3 6" id="KW-1133">Transmembrane helix</keyword>
<feature type="compositionally biased region" description="Basic and acidic residues" evidence="5">
    <location>
        <begin position="11"/>
        <end position="23"/>
    </location>
</feature>
<comment type="subcellular location">
    <subcellularLocation>
        <location evidence="1">Membrane</location>
        <topology evidence="1">Single-pass membrane protein</topology>
    </subcellularLocation>
</comment>
<keyword evidence="4 6" id="KW-0472">Membrane</keyword>
<dbReference type="Proteomes" id="UP000192596">
    <property type="component" value="Unassembled WGS sequence"/>
</dbReference>
<evidence type="ECO:0000256" key="6">
    <source>
        <dbReference type="SAM" id="Phobius"/>
    </source>
</evidence>
<dbReference type="OrthoDB" id="5421784at2759"/>
<name>A0A1V8SWC1_9PEZI</name>
<dbReference type="PANTHER" id="PTHR15549:SF30">
    <property type="entry name" value="MID2 DOMAIN-CONTAINING PROTEIN"/>
    <property type="match status" value="1"/>
</dbReference>
<feature type="compositionally biased region" description="Polar residues" evidence="5">
    <location>
        <begin position="674"/>
        <end position="686"/>
    </location>
</feature>
<dbReference type="InterPro" id="IPR051694">
    <property type="entry name" value="Immunoregulatory_rcpt-like"/>
</dbReference>
<proteinExistence type="predicted"/>
<feature type="transmembrane region" description="Helical" evidence="6">
    <location>
        <begin position="435"/>
        <end position="457"/>
    </location>
</feature>
<feature type="region of interest" description="Disordered" evidence="5">
    <location>
        <begin position="646"/>
        <end position="701"/>
    </location>
</feature>
<keyword evidence="2 6" id="KW-0812">Transmembrane</keyword>
<dbReference type="EMBL" id="NAJO01000025">
    <property type="protein sequence ID" value="OQO03172.1"/>
    <property type="molecule type" value="Genomic_DNA"/>
</dbReference>
<feature type="region of interest" description="Disordered" evidence="5">
    <location>
        <begin position="379"/>
        <end position="426"/>
    </location>
</feature>
<dbReference type="GO" id="GO:0071944">
    <property type="term" value="C:cell periphery"/>
    <property type="evidence" value="ECO:0007669"/>
    <property type="project" value="UniProtKB-ARBA"/>
</dbReference>
<reference evidence="8" key="1">
    <citation type="submission" date="2017-03" db="EMBL/GenBank/DDBJ databases">
        <title>Genomes of endolithic fungi from Antarctica.</title>
        <authorList>
            <person name="Coleine C."/>
            <person name="Masonjones S."/>
            <person name="Stajich J.E."/>
        </authorList>
    </citation>
    <scope>NUCLEOTIDE SEQUENCE [LARGE SCALE GENOMIC DNA]</scope>
    <source>
        <strain evidence="8">CCFEE 5527</strain>
    </source>
</reference>